<feature type="coiled-coil region" evidence="8">
    <location>
        <begin position="746"/>
        <end position="780"/>
    </location>
</feature>
<evidence type="ECO:0000256" key="1">
    <source>
        <dbReference type="ARBA" id="ARBA00022741"/>
    </source>
</evidence>
<dbReference type="Gene3D" id="1.20.120.720">
    <property type="entry name" value="Myosin VI head, motor domain, U50 subdomain"/>
    <property type="match status" value="1"/>
</dbReference>
<organism evidence="11 12">
    <name type="scientific">Anncaliia algerae PRA339</name>
    <dbReference type="NCBI Taxonomy" id="1288291"/>
    <lineage>
        <taxon>Eukaryota</taxon>
        <taxon>Fungi</taxon>
        <taxon>Fungi incertae sedis</taxon>
        <taxon>Microsporidia</taxon>
        <taxon>Tubulinosematoidea</taxon>
        <taxon>Tubulinosematidae</taxon>
        <taxon>Anncaliia</taxon>
    </lineage>
</organism>
<dbReference type="VEuPathDB" id="MicrosporidiaDB:H312_00662"/>
<evidence type="ECO:0000256" key="7">
    <source>
        <dbReference type="PROSITE-ProRule" id="PRU00782"/>
    </source>
</evidence>
<dbReference type="InterPro" id="IPR027417">
    <property type="entry name" value="P-loop_NTPase"/>
</dbReference>
<keyword evidence="12" id="KW-1185">Reference proteome</keyword>
<dbReference type="Gene3D" id="1.10.10.820">
    <property type="match status" value="1"/>
</dbReference>
<dbReference type="GO" id="GO:0005737">
    <property type="term" value="C:cytoplasm"/>
    <property type="evidence" value="ECO:0007669"/>
    <property type="project" value="TreeGrafter"/>
</dbReference>
<evidence type="ECO:0000256" key="4">
    <source>
        <dbReference type="ARBA" id="ARBA00023123"/>
    </source>
</evidence>
<keyword evidence="5 7" id="KW-0505">Motor protein</keyword>
<dbReference type="PANTHER" id="PTHR13140">
    <property type="entry name" value="MYOSIN"/>
    <property type="match status" value="1"/>
</dbReference>
<dbReference type="Proteomes" id="UP000030655">
    <property type="component" value="Unassembled WGS sequence"/>
</dbReference>
<evidence type="ECO:0000256" key="3">
    <source>
        <dbReference type="ARBA" id="ARBA00023054"/>
    </source>
</evidence>
<dbReference type="GO" id="GO:0051015">
    <property type="term" value="F:actin filament binding"/>
    <property type="evidence" value="ECO:0007669"/>
    <property type="project" value="TreeGrafter"/>
</dbReference>
<dbReference type="OrthoDB" id="6108017at2759"/>
<evidence type="ECO:0000256" key="2">
    <source>
        <dbReference type="ARBA" id="ARBA00022840"/>
    </source>
</evidence>
<dbReference type="PROSITE" id="PS51456">
    <property type="entry name" value="MYOSIN_MOTOR"/>
    <property type="match status" value="1"/>
</dbReference>
<dbReference type="Gene3D" id="3.40.850.10">
    <property type="entry name" value="Kinesin motor domain"/>
    <property type="match status" value="1"/>
</dbReference>
<feature type="domain" description="Dilute" evidence="9">
    <location>
        <begin position="875"/>
        <end position="1118"/>
    </location>
</feature>
<dbReference type="GO" id="GO:0016020">
    <property type="term" value="C:membrane"/>
    <property type="evidence" value="ECO:0007669"/>
    <property type="project" value="TreeGrafter"/>
</dbReference>
<keyword evidence="4 7" id="KW-0518">Myosin</keyword>
<dbReference type="InterPro" id="IPR036961">
    <property type="entry name" value="Kinesin_motor_dom_sf"/>
</dbReference>
<sequence>MIKEEDLKQPDEANILQNIKSKFESKQIYTQCGIVLLSVNPFSEIKIYEKNVMKAYYRNFGSVEPHVYSVAENAIQNLPINGNQTIIISGESGSGKTENAKHLLKYLIWRCQGNSNLEELLLSSHFILECFGNAKTQINENSSRFGKYLTLFFENGIIIGGKIEEYLLEKSRITHQSKNDKNFHIFYLILAGMNLSLQNDYIKHKFTEDDLKRFKKLENIFEKNDLISFDTLKQKILSIINLGSLKFIQNEDALEILNEEILEEICINFNLEFGKIKHSLCKNVLCIKNEVMERNNSLEQAVNIRDTLARHLYYQVFQLVIHSINEKLGGKSESSISILDIYGFEVFEENGFDQFCINWANERIQNEFVRRMFIERQNFYKNEEVAWPDITFSSDDEVIELLEGNLGIADLVEEESLNPCGSTNSLLIKINNFNKKRSKLLPTTTPGSIKIDHFAYPVEYLLDDFIEKNMENHKNLKFIDENLCIKLDKFTSNQIDFSDIQEERGLNFNSTNEKVKLFDKISKDNEGSFKLNNKEDNQKNISFIKSFIESMNQLFKVINSTEIHYIRCIRPNRNKEPWNFDSSYVNTQLTTCGIKEITELSRQIYPHIILKNIFHRRYKLINMNSNLFLDGKNYIFVKTHVLKNLEEQRNKQIDLCNGLIVKFMQYFSLHKFIIKVKKSQKINSLKPFKSDHLINESELLNKLENIRSKSKIELEEELQHIKHDIKNILNFYKLNYKNINLKYKYQTEELKKTKQLENEINKLKEINNKLSNEIIAHKELIKDITIIANEVRKEEHYSNNDENVLNINLNNPHEIFSCLIEIYIKNAPLFSNNNVPLNEILSLGHLVYKLVTELSQRYKVNEMSYLNVFIYELNEKIIQFDLSLQNVTFFLSNLLELLTLFNKGINDTILVNNINDTIINNSNENDNSIVNNLTNFISTLFQHMCELQKESISHMIPDSIIYYQPLDKFRCDDNFFKKYFKSNHSVYKLINQLDYLCNMMYYFGIPSSFVKESLNYLLKSINVNCFNRILIEQNFINFNRATQINFNLNEISKFIQEIGFTEGLDALRHTKDVVVLVFLLKNGEDHSSIQSECTSLNVSQLNTFFAKIEGINTNELKNESKEINIFLDDPVLNIPLLSDKHDFIFCLPRYLPSKQITALLSSI</sequence>
<evidence type="ECO:0000256" key="5">
    <source>
        <dbReference type="ARBA" id="ARBA00023175"/>
    </source>
</evidence>
<dbReference type="GO" id="GO:0007015">
    <property type="term" value="P:actin filament organization"/>
    <property type="evidence" value="ECO:0007669"/>
    <property type="project" value="TreeGrafter"/>
</dbReference>
<keyword evidence="3 8" id="KW-0175">Coiled coil</keyword>
<comment type="similarity">
    <text evidence="7">Belongs to the TRAFAC class myosin-kinesin ATPase superfamily. Myosin family.</text>
</comment>
<dbReference type="EMBL" id="KK365135">
    <property type="protein sequence ID" value="KCZ81903.1"/>
    <property type="molecule type" value="Genomic_DNA"/>
</dbReference>
<dbReference type="Pfam" id="PF01843">
    <property type="entry name" value="DIL"/>
    <property type="match status" value="1"/>
</dbReference>
<evidence type="ECO:0000313" key="12">
    <source>
        <dbReference type="Proteomes" id="UP000030655"/>
    </source>
</evidence>
<feature type="binding site" evidence="7">
    <location>
        <begin position="90"/>
        <end position="97"/>
    </location>
    <ligand>
        <name>ATP</name>
        <dbReference type="ChEBI" id="CHEBI:30616"/>
    </ligand>
</feature>
<evidence type="ECO:0000256" key="8">
    <source>
        <dbReference type="SAM" id="Coils"/>
    </source>
</evidence>
<keyword evidence="6 7" id="KW-0009">Actin-binding</keyword>
<dbReference type="GO" id="GO:0000146">
    <property type="term" value="F:microfilament motor activity"/>
    <property type="evidence" value="ECO:0007669"/>
    <property type="project" value="TreeGrafter"/>
</dbReference>
<feature type="region of interest" description="Actin-binding" evidence="7">
    <location>
        <begin position="551"/>
        <end position="573"/>
    </location>
</feature>
<dbReference type="GO" id="GO:0005524">
    <property type="term" value="F:ATP binding"/>
    <property type="evidence" value="ECO:0007669"/>
    <property type="project" value="UniProtKB-UniRule"/>
</dbReference>
<dbReference type="PANTHER" id="PTHR13140:SF706">
    <property type="entry name" value="DILUTE CLASS UNCONVENTIONAL MYOSIN, ISOFORM C"/>
    <property type="match status" value="1"/>
</dbReference>
<dbReference type="Gene3D" id="1.20.58.530">
    <property type="match status" value="1"/>
</dbReference>
<reference evidence="11 12" key="2">
    <citation type="submission" date="2014-03" db="EMBL/GenBank/DDBJ databases">
        <title>The Genome Sequence of Anncaliia algerae insect isolate PRA339.</title>
        <authorList>
            <consortium name="The Broad Institute Genome Sequencing Platform"/>
            <consortium name="The Broad Institute Genome Sequencing Center for Infectious Disease"/>
            <person name="Cuomo C."/>
            <person name="Becnel J."/>
            <person name="Sanscrainte N."/>
            <person name="Walker B."/>
            <person name="Young S.K."/>
            <person name="Zeng Q."/>
            <person name="Gargeya S."/>
            <person name="Fitzgerald M."/>
            <person name="Haas B."/>
            <person name="Abouelleil A."/>
            <person name="Alvarado L."/>
            <person name="Arachchi H.M."/>
            <person name="Berlin A.M."/>
            <person name="Chapman S.B."/>
            <person name="Dewar J."/>
            <person name="Goldberg J."/>
            <person name="Griggs A."/>
            <person name="Gujja S."/>
            <person name="Hansen M."/>
            <person name="Howarth C."/>
            <person name="Imamovic A."/>
            <person name="Larimer J."/>
            <person name="McCowan C."/>
            <person name="Murphy C."/>
            <person name="Neiman D."/>
            <person name="Pearson M."/>
            <person name="Priest M."/>
            <person name="Roberts A."/>
            <person name="Saif S."/>
            <person name="Shea T."/>
            <person name="Sisk P."/>
            <person name="Sykes S."/>
            <person name="Wortman J."/>
            <person name="Nusbaum C."/>
            <person name="Birren B."/>
        </authorList>
    </citation>
    <scope>NUCLEOTIDE SEQUENCE [LARGE SCALE GENOMIC DNA]</scope>
    <source>
        <strain evidence="11 12">PRA339</strain>
    </source>
</reference>
<dbReference type="AlphaFoldDB" id="A0A059F3N6"/>
<dbReference type="SMART" id="SM01132">
    <property type="entry name" value="DIL"/>
    <property type="match status" value="1"/>
</dbReference>
<gene>
    <name evidence="11" type="ORF">H312_00662</name>
</gene>
<evidence type="ECO:0000313" key="11">
    <source>
        <dbReference type="EMBL" id="KCZ81903.1"/>
    </source>
</evidence>
<evidence type="ECO:0000259" key="9">
    <source>
        <dbReference type="PROSITE" id="PS51126"/>
    </source>
</evidence>
<dbReference type="GO" id="GO:0016459">
    <property type="term" value="C:myosin complex"/>
    <property type="evidence" value="ECO:0007669"/>
    <property type="project" value="UniProtKB-KW"/>
</dbReference>
<keyword evidence="2 7" id="KW-0067">ATP-binding</keyword>
<name>A0A059F3N6_9MICR</name>
<reference evidence="12" key="1">
    <citation type="submission" date="2013-02" db="EMBL/GenBank/DDBJ databases">
        <authorList>
            <consortium name="The Broad Institute Genome Sequencing Platform"/>
            <person name="Cuomo C."/>
            <person name="Becnel J."/>
            <person name="Sanscrainte N."/>
            <person name="Walker B."/>
            <person name="Young S.K."/>
            <person name="Zeng Q."/>
            <person name="Gargeya S."/>
            <person name="Fitzgerald M."/>
            <person name="Haas B."/>
            <person name="Abouelleil A."/>
            <person name="Alvarado L."/>
            <person name="Arachchi H.M."/>
            <person name="Berlin A.M."/>
            <person name="Chapman S.B."/>
            <person name="Dewar J."/>
            <person name="Goldberg J."/>
            <person name="Griggs A."/>
            <person name="Gujja S."/>
            <person name="Hansen M."/>
            <person name="Howarth C."/>
            <person name="Imamovic A."/>
            <person name="Larimer J."/>
            <person name="McCowan C."/>
            <person name="Murphy C."/>
            <person name="Neiman D."/>
            <person name="Pearson M."/>
            <person name="Priest M."/>
            <person name="Roberts A."/>
            <person name="Saif S."/>
            <person name="Shea T."/>
            <person name="Sisk P."/>
            <person name="Sykes S."/>
            <person name="Wortman J."/>
            <person name="Nusbaum C."/>
            <person name="Birren B."/>
        </authorList>
    </citation>
    <scope>NUCLEOTIDE SEQUENCE [LARGE SCALE GENOMIC DNA]</scope>
    <source>
        <strain evidence="12">PRA339</strain>
    </source>
</reference>
<dbReference type="SMART" id="SM00242">
    <property type="entry name" value="MYSc"/>
    <property type="match status" value="1"/>
</dbReference>
<evidence type="ECO:0008006" key="13">
    <source>
        <dbReference type="Google" id="ProtNLM"/>
    </source>
</evidence>
<dbReference type="PRINTS" id="PR00193">
    <property type="entry name" value="MYOSINHEAVY"/>
</dbReference>
<proteinExistence type="inferred from homology"/>
<dbReference type="STRING" id="1288291.A0A059F3N6"/>
<protein>
    <recommendedName>
        <fullName evidence="13">Myosin motor domain-containing protein</fullName>
    </recommendedName>
</protein>
<dbReference type="InterPro" id="IPR001609">
    <property type="entry name" value="Myosin_head_motor_dom-like"/>
</dbReference>
<accession>A0A059F3N6</accession>
<dbReference type="Pfam" id="PF00063">
    <property type="entry name" value="Myosin_head"/>
    <property type="match status" value="1"/>
</dbReference>
<keyword evidence="1 7" id="KW-0547">Nucleotide-binding</keyword>
<feature type="domain" description="Myosin motor" evidence="10">
    <location>
        <begin position="1"/>
        <end position="701"/>
    </location>
</feature>
<dbReference type="SUPFAM" id="SSF52540">
    <property type="entry name" value="P-loop containing nucleoside triphosphate hydrolases"/>
    <property type="match status" value="1"/>
</dbReference>
<dbReference type="HOGENOM" id="CLU_000192_7_5_1"/>
<dbReference type="PROSITE" id="PS51126">
    <property type="entry name" value="DILUTE"/>
    <property type="match status" value="1"/>
</dbReference>
<evidence type="ECO:0000256" key="6">
    <source>
        <dbReference type="ARBA" id="ARBA00023203"/>
    </source>
</evidence>
<evidence type="ECO:0000259" key="10">
    <source>
        <dbReference type="PROSITE" id="PS51456"/>
    </source>
</evidence>
<dbReference type="InterPro" id="IPR002710">
    <property type="entry name" value="Dilute_dom"/>
</dbReference>